<evidence type="ECO:0000256" key="4">
    <source>
        <dbReference type="ARBA" id="ARBA00017286"/>
    </source>
</evidence>
<comment type="caution">
    <text evidence="10">The sequence shown here is derived from an EMBL/GenBank/DDBJ whole genome shotgun (WGS) entry which is preliminary data.</text>
</comment>
<dbReference type="Pfam" id="PF09811">
    <property type="entry name" value="Yae1_N"/>
    <property type="match status" value="1"/>
</dbReference>
<dbReference type="PANTHER" id="PTHR18829">
    <property type="entry name" value="PROTEIN YAE1 HOMOLOG"/>
    <property type="match status" value="1"/>
</dbReference>
<keyword evidence="8" id="KW-0175">Coiled coil</keyword>
<dbReference type="PANTHER" id="PTHR18829:SF0">
    <property type="entry name" value="PROTEIN YAE1 HOMOLOG"/>
    <property type="match status" value="1"/>
</dbReference>
<comment type="subcellular location">
    <subcellularLocation>
        <location evidence="2">Cytoplasm</location>
    </subcellularLocation>
    <subcellularLocation>
        <location evidence="1">Nucleus</location>
    </subcellularLocation>
</comment>
<evidence type="ECO:0000313" key="10">
    <source>
        <dbReference type="EMBL" id="KAG5653133.1"/>
    </source>
</evidence>
<gene>
    <name evidence="10" type="ORF">H0H81_002125</name>
</gene>
<accession>A0A9P7GR80</accession>
<evidence type="ECO:0000256" key="8">
    <source>
        <dbReference type="SAM" id="Coils"/>
    </source>
</evidence>
<feature type="coiled-coil region" evidence="8">
    <location>
        <begin position="119"/>
        <end position="151"/>
    </location>
</feature>
<keyword evidence="7" id="KW-0539">Nucleus</keyword>
<keyword evidence="6" id="KW-0963">Cytoplasm</keyword>
<evidence type="ECO:0000256" key="2">
    <source>
        <dbReference type="ARBA" id="ARBA00004496"/>
    </source>
</evidence>
<keyword evidence="11" id="KW-1185">Reference proteome</keyword>
<evidence type="ECO:0000313" key="11">
    <source>
        <dbReference type="Proteomes" id="UP000717328"/>
    </source>
</evidence>
<feature type="domain" description="Essential protein Yae1 N-terminal" evidence="9">
    <location>
        <begin position="31"/>
        <end position="69"/>
    </location>
</feature>
<reference evidence="10" key="1">
    <citation type="submission" date="2021-02" db="EMBL/GenBank/DDBJ databases">
        <authorList>
            <person name="Nieuwenhuis M."/>
            <person name="Van De Peppel L.J.J."/>
        </authorList>
    </citation>
    <scope>NUCLEOTIDE SEQUENCE</scope>
    <source>
        <strain evidence="10">D49</strain>
    </source>
</reference>
<dbReference type="AlphaFoldDB" id="A0A9P7GR80"/>
<dbReference type="Proteomes" id="UP000717328">
    <property type="component" value="Unassembled WGS sequence"/>
</dbReference>
<organism evidence="10 11">
    <name type="scientific">Sphagnurus paluster</name>
    <dbReference type="NCBI Taxonomy" id="117069"/>
    <lineage>
        <taxon>Eukaryota</taxon>
        <taxon>Fungi</taxon>
        <taxon>Dikarya</taxon>
        <taxon>Basidiomycota</taxon>
        <taxon>Agaricomycotina</taxon>
        <taxon>Agaricomycetes</taxon>
        <taxon>Agaricomycetidae</taxon>
        <taxon>Agaricales</taxon>
        <taxon>Tricholomatineae</taxon>
        <taxon>Lyophyllaceae</taxon>
        <taxon>Sphagnurus</taxon>
    </lineage>
</organism>
<evidence type="ECO:0000259" key="9">
    <source>
        <dbReference type="Pfam" id="PF09811"/>
    </source>
</evidence>
<sequence>MDSPWDETHDTESHLREAEWAKMSSEFSDAGYREGITAGKEASVQEGFDIAFAQVGSPLGRDIGIARGRSSALLSFLISAPPDVLGLSEGAKEALVQEAREIVAGLVNIRYSDIEPRDLEAEQHAREHLEAEGQEMEVNEELEKKKNLEGVEDMLARMSAGENLDTPARPTLADVVRLKGQLQALASCLGLGIEY</sequence>
<reference evidence="10" key="2">
    <citation type="submission" date="2021-10" db="EMBL/GenBank/DDBJ databases">
        <title>Phylogenomics reveals ancestral predisposition of the termite-cultivated fungus Termitomyces towards a domesticated lifestyle.</title>
        <authorList>
            <person name="Auxier B."/>
            <person name="Grum-Grzhimaylo A."/>
            <person name="Cardenas M.E."/>
            <person name="Lodge J.D."/>
            <person name="Laessoe T."/>
            <person name="Pedersen O."/>
            <person name="Smith M.E."/>
            <person name="Kuyper T.W."/>
            <person name="Franco-Molano E.A."/>
            <person name="Baroni T.J."/>
            <person name="Aanen D.K."/>
        </authorList>
    </citation>
    <scope>NUCLEOTIDE SEQUENCE</scope>
    <source>
        <strain evidence="10">D49</strain>
    </source>
</reference>
<evidence type="ECO:0000256" key="3">
    <source>
        <dbReference type="ARBA" id="ARBA00007096"/>
    </source>
</evidence>
<dbReference type="EMBL" id="JABCKI010000072">
    <property type="protein sequence ID" value="KAG5653133.1"/>
    <property type="molecule type" value="Genomic_DNA"/>
</dbReference>
<dbReference type="OrthoDB" id="20086at2759"/>
<dbReference type="GO" id="GO:0005737">
    <property type="term" value="C:cytoplasm"/>
    <property type="evidence" value="ECO:0007669"/>
    <property type="project" value="UniProtKB-SubCell"/>
</dbReference>
<evidence type="ECO:0000256" key="1">
    <source>
        <dbReference type="ARBA" id="ARBA00004123"/>
    </source>
</evidence>
<evidence type="ECO:0000256" key="7">
    <source>
        <dbReference type="ARBA" id="ARBA00023242"/>
    </source>
</evidence>
<dbReference type="InterPro" id="IPR038881">
    <property type="entry name" value="Yae1-like"/>
</dbReference>
<dbReference type="GO" id="GO:0005634">
    <property type="term" value="C:nucleus"/>
    <property type="evidence" value="ECO:0007669"/>
    <property type="project" value="UniProtKB-SubCell"/>
</dbReference>
<protein>
    <recommendedName>
        <fullName evidence="5">Protein YAE1</fullName>
    </recommendedName>
    <alternativeName>
        <fullName evidence="4">Protein yae1</fullName>
    </alternativeName>
</protein>
<comment type="similarity">
    <text evidence="3">Belongs to the YAE1 family.</text>
</comment>
<evidence type="ECO:0000256" key="5">
    <source>
        <dbReference type="ARBA" id="ARBA00018400"/>
    </source>
</evidence>
<evidence type="ECO:0000256" key="6">
    <source>
        <dbReference type="ARBA" id="ARBA00022490"/>
    </source>
</evidence>
<proteinExistence type="inferred from homology"/>
<name>A0A9P7GR80_9AGAR</name>
<dbReference type="InterPro" id="IPR019191">
    <property type="entry name" value="Essential_protein_Yae1_N"/>
</dbReference>